<dbReference type="SUPFAM" id="SSF51445">
    <property type="entry name" value="(Trans)glycosidases"/>
    <property type="match status" value="1"/>
</dbReference>
<dbReference type="GO" id="GO:0005975">
    <property type="term" value="P:carbohydrate metabolic process"/>
    <property type="evidence" value="ECO:0007669"/>
    <property type="project" value="InterPro"/>
</dbReference>
<protein>
    <recommendedName>
        <fullName evidence="1">GH18 domain-containing protein</fullName>
    </recommendedName>
</protein>
<keyword evidence="3" id="KW-1185">Reference proteome</keyword>
<dbReference type="PANTHER" id="PTHR45708:SF60">
    <property type="entry name" value="III CHITINASE, PUTATIVE (AFU_ORTHOLOGUE AFUA_5G03850)-RELATED"/>
    <property type="match status" value="1"/>
</dbReference>
<dbReference type="EMBL" id="VWSH01000002">
    <property type="protein sequence ID" value="KAA5534503.1"/>
    <property type="molecule type" value="Genomic_DNA"/>
</dbReference>
<dbReference type="InterPro" id="IPR050542">
    <property type="entry name" value="Glycosyl_Hydrlase18_Chitinase"/>
</dbReference>
<accession>A0A5M6CHN1</accession>
<dbReference type="Proteomes" id="UP000323632">
    <property type="component" value="Unassembled WGS sequence"/>
</dbReference>
<dbReference type="PROSITE" id="PS51910">
    <property type="entry name" value="GH18_2"/>
    <property type="match status" value="1"/>
</dbReference>
<dbReference type="GO" id="GO:0005576">
    <property type="term" value="C:extracellular region"/>
    <property type="evidence" value="ECO:0007669"/>
    <property type="project" value="TreeGrafter"/>
</dbReference>
<evidence type="ECO:0000259" key="1">
    <source>
        <dbReference type="PROSITE" id="PS51910"/>
    </source>
</evidence>
<gene>
    <name evidence="2" type="ORF">F0919_07735</name>
</gene>
<dbReference type="InterPro" id="IPR001223">
    <property type="entry name" value="Glyco_hydro18_cat"/>
</dbReference>
<dbReference type="AlphaFoldDB" id="A0A5M6CHN1"/>
<comment type="caution">
    <text evidence="2">The sequence shown here is derived from an EMBL/GenBank/DDBJ whole genome shotgun (WGS) entry which is preliminary data.</text>
</comment>
<reference evidence="2 3" key="1">
    <citation type="submission" date="2019-09" db="EMBL/GenBank/DDBJ databases">
        <title>Genome sequence and assembly of Taibaiella sp.</title>
        <authorList>
            <person name="Chhetri G."/>
        </authorList>
    </citation>
    <scope>NUCLEOTIDE SEQUENCE [LARGE SCALE GENOMIC DNA]</scope>
    <source>
        <strain evidence="2 3">KVB11</strain>
    </source>
</reference>
<dbReference type="GO" id="GO:0004568">
    <property type="term" value="F:chitinase activity"/>
    <property type="evidence" value="ECO:0007669"/>
    <property type="project" value="TreeGrafter"/>
</dbReference>
<dbReference type="PANTHER" id="PTHR45708">
    <property type="entry name" value="ENDOCHITINASE"/>
    <property type="match status" value="1"/>
</dbReference>
<sequence>MCFLLVSFVLQKLQAMNTLSSNRVVVYLQSQENLNLLPQCYANLTAINLSSFHFGWSKTKPTLPYIHLNDNMPGDPMFDSLWADMKAAQQNGVLLIAMLGGAGGAYTTLFSQGNYEVFYPMFVNMLKKYNFQGVDLDVEEQVSQADIEKLIADLRKDFPTDFYITSAPVCSALQSGNNDPFSGINWYSIKDSIDWFNVQFYSGFGSLSTPDDYNSIIDNGFSASQILGGALTNPADGGGYVAIATVAQTLQTLNTKYSGQIGGAMGWEYFNANNASEQEDPVGWATAMKNAVS</sequence>
<dbReference type="InterPro" id="IPR017853">
    <property type="entry name" value="GH"/>
</dbReference>
<evidence type="ECO:0000313" key="2">
    <source>
        <dbReference type="EMBL" id="KAA5534503.1"/>
    </source>
</evidence>
<organism evidence="2 3">
    <name type="scientific">Taibaiella lutea</name>
    <dbReference type="NCBI Taxonomy" id="2608001"/>
    <lineage>
        <taxon>Bacteria</taxon>
        <taxon>Pseudomonadati</taxon>
        <taxon>Bacteroidota</taxon>
        <taxon>Chitinophagia</taxon>
        <taxon>Chitinophagales</taxon>
        <taxon>Chitinophagaceae</taxon>
        <taxon>Taibaiella</taxon>
    </lineage>
</organism>
<dbReference type="Gene3D" id="3.20.20.80">
    <property type="entry name" value="Glycosidases"/>
    <property type="match status" value="1"/>
</dbReference>
<feature type="domain" description="GH18" evidence="1">
    <location>
        <begin position="22"/>
        <end position="293"/>
    </location>
</feature>
<name>A0A5M6CHN1_9BACT</name>
<evidence type="ECO:0000313" key="3">
    <source>
        <dbReference type="Proteomes" id="UP000323632"/>
    </source>
</evidence>
<proteinExistence type="predicted"/>
<dbReference type="Pfam" id="PF00704">
    <property type="entry name" value="Glyco_hydro_18"/>
    <property type="match status" value="1"/>
</dbReference>